<dbReference type="AlphaFoldDB" id="A0A6J0P827"/>
<evidence type="ECO:0000256" key="4">
    <source>
        <dbReference type="SAM" id="MobiDB-lite"/>
    </source>
</evidence>
<dbReference type="PANTHER" id="PTHR21737">
    <property type="entry name" value="POLYGLUTAMINE BINDING PROTEIN 1/MARVEL MEMBRANE-ASSOCIATING DOMAIN CONTAINING 3"/>
    <property type="match status" value="1"/>
</dbReference>
<organism evidence="7 8">
    <name type="scientific">Raphanus sativus</name>
    <name type="common">Radish</name>
    <name type="synonym">Raphanus raphanistrum var. sativus</name>
    <dbReference type="NCBI Taxonomy" id="3726"/>
    <lineage>
        <taxon>Eukaryota</taxon>
        <taxon>Viridiplantae</taxon>
        <taxon>Streptophyta</taxon>
        <taxon>Embryophyta</taxon>
        <taxon>Tracheophyta</taxon>
        <taxon>Spermatophyta</taxon>
        <taxon>Magnoliopsida</taxon>
        <taxon>eudicotyledons</taxon>
        <taxon>Gunneridae</taxon>
        <taxon>Pentapetalae</taxon>
        <taxon>rosids</taxon>
        <taxon>malvids</taxon>
        <taxon>Brassicales</taxon>
        <taxon>Brassicaceae</taxon>
        <taxon>Brassiceae</taxon>
        <taxon>Raphanus</taxon>
    </lineage>
</organism>
<gene>
    <name evidence="8 9" type="primary">LOC108863030</name>
</gene>
<evidence type="ECO:0000256" key="2">
    <source>
        <dbReference type="ARBA" id="ARBA00034534"/>
    </source>
</evidence>
<dbReference type="Pfam" id="PF10312">
    <property type="entry name" value="Cactin_mid"/>
    <property type="match status" value="1"/>
</dbReference>
<feature type="domain" description="Splicing factor Cactin C-terminal" evidence="5">
    <location>
        <begin position="534"/>
        <end position="658"/>
    </location>
</feature>
<accession>A0A6J0P827</accession>
<sequence>MGSSGRDKHKKKKRRDESESDSDDLSPPRRRKGSSSSSRRRARSSDDSSDSDDGGRKSKKRSSSKKPSEEEIKEYMAKKAQKKALRAAKKLKTHSVSGYSNDSNPFGDSNLTETFVWRKKIEKDVHHGVPLDEFSVKAEKRRRGERMTEVEKVKKRREERAVEKARHEEEMALLARERARAEFQDWEKKEDEFHFDQSKVRSEIRLREGRLKPIDVLCKHLDGSDDMDIELSEPYMVFKGLTVKDMEELRDDIKMYLDSDRATPTRVQYWEALIVVCDWELAEARKRDALGRARVRGEEPPAELLAQERGLHAGVEADVRKLLDGKTHSELLELQLDIESQLRSGSAKVVEYWEAVLKRLDIYKAKACLKEIHAEMLRRHLHRLEQLSEGEEDVEVNHHRLAPVMEEDEEEMNDRNLSDAEEAFSPEPIMEEEEEEEADVEAEAAGSFSPELMHGDDREEAIDPEEDKKLLEMKRMVVMEKQKKRIKEAMDSKPAPAEDNFKVKAMKAMGAMEEGDAVFGSNAEVNLDSEVYWWHDKYRPRKPKYFNRVHTGYEWNKYNQTHYDHDNPPPKIVQGYKFNIFYPDLVDKIKAPTYTIEKDGTSAETCMIRFHAGPPYEDIAFRIVNKEWEYSHKKGFKCTFERGILHLYINFKRHRYRR</sequence>
<keyword evidence="3" id="KW-0175">Coiled coil</keyword>
<evidence type="ECO:0000313" key="7">
    <source>
        <dbReference type="Proteomes" id="UP000504610"/>
    </source>
</evidence>
<dbReference type="PANTHER" id="PTHR21737:SF4">
    <property type="entry name" value="SPLICING FACTOR CACTIN"/>
    <property type="match status" value="1"/>
</dbReference>
<dbReference type="GeneID" id="108863030"/>
<dbReference type="OrthoDB" id="265955at2759"/>
<feature type="compositionally biased region" description="Basic residues" evidence="4">
    <location>
        <begin position="28"/>
        <end position="42"/>
    </location>
</feature>
<protein>
    <recommendedName>
        <fullName evidence="2">Splicing factor Cactin</fullName>
    </recommendedName>
</protein>
<dbReference type="GO" id="GO:0005681">
    <property type="term" value="C:spliceosomal complex"/>
    <property type="evidence" value="ECO:0007669"/>
    <property type="project" value="TreeGrafter"/>
</dbReference>
<feature type="compositionally biased region" description="Basic and acidic residues" evidence="4">
    <location>
        <begin position="66"/>
        <end position="77"/>
    </location>
</feature>
<evidence type="ECO:0000256" key="3">
    <source>
        <dbReference type="SAM" id="Coils"/>
    </source>
</evidence>
<feature type="compositionally biased region" description="Polar residues" evidence="4">
    <location>
        <begin position="94"/>
        <end position="110"/>
    </location>
</feature>
<dbReference type="RefSeq" id="XP_018492821.1">
    <property type="nucleotide sequence ID" value="XM_018637319.2"/>
</dbReference>
<dbReference type="SMART" id="SM01050">
    <property type="entry name" value="CactinC_cactus"/>
    <property type="match status" value="1"/>
</dbReference>
<dbReference type="InterPro" id="IPR019134">
    <property type="entry name" value="Cactin_C"/>
</dbReference>
<dbReference type="RefSeq" id="XP_056841954.1">
    <property type="nucleotide sequence ID" value="XM_056985974.1"/>
</dbReference>
<evidence type="ECO:0000259" key="6">
    <source>
        <dbReference type="Pfam" id="PF10312"/>
    </source>
</evidence>
<feature type="region of interest" description="Disordered" evidence="4">
    <location>
        <begin position="428"/>
        <end position="466"/>
    </location>
</feature>
<dbReference type="KEGG" id="rsz:108863030"/>
<evidence type="ECO:0000256" key="1">
    <source>
        <dbReference type="ARBA" id="ARBA00006895"/>
    </source>
</evidence>
<proteinExistence type="inferred from homology"/>
<dbReference type="GO" id="GO:0005737">
    <property type="term" value="C:cytoplasm"/>
    <property type="evidence" value="ECO:0007669"/>
    <property type="project" value="TreeGrafter"/>
</dbReference>
<feature type="coiled-coil region" evidence="3">
    <location>
        <begin position="150"/>
        <end position="184"/>
    </location>
</feature>
<evidence type="ECO:0000313" key="8">
    <source>
        <dbReference type="RefSeq" id="XP_018492821.1"/>
    </source>
</evidence>
<comment type="similarity">
    <text evidence="1">Belongs to the CACTIN family.</text>
</comment>
<evidence type="ECO:0000313" key="9">
    <source>
        <dbReference type="RefSeq" id="XP_056841954.1"/>
    </source>
</evidence>
<feature type="region of interest" description="Disordered" evidence="4">
    <location>
        <begin position="1"/>
        <end position="110"/>
    </location>
</feature>
<evidence type="ECO:0000259" key="5">
    <source>
        <dbReference type="Pfam" id="PF09732"/>
    </source>
</evidence>
<dbReference type="Proteomes" id="UP000504610">
    <property type="component" value="Chromosome 5"/>
</dbReference>
<dbReference type="Pfam" id="PF09732">
    <property type="entry name" value="CactinC_cactus"/>
    <property type="match status" value="1"/>
</dbReference>
<reference evidence="7" key="1">
    <citation type="journal article" date="2019" name="Database">
        <title>The radish genome database (RadishGD): an integrated information resource for radish genomics.</title>
        <authorList>
            <person name="Yu H.J."/>
            <person name="Baek S."/>
            <person name="Lee Y.J."/>
            <person name="Cho A."/>
            <person name="Mun J.H."/>
        </authorList>
    </citation>
    <scope>NUCLEOTIDE SEQUENCE [LARGE SCALE GENOMIC DNA]</scope>
    <source>
        <strain evidence="7">cv. WK10039</strain>
    </source>
</reference>
<name>A0A6J0P827_RAPSA</name>
<feature type="domain" description="Splicing factor cactin central" evidence="6">
    <location>
        <begin position="176"/>
        <end position="373"/>
    </location>
</feature>
<feature type="compositionally biased region" description="Basic residues" evidence="4">
    <location>
        <begin position="79"/>
        <end position="93"/>
    </location>
</feature>
<dbReference type="GO" id="GO:0045292">
    <property type="term" value="P:mRNA cis splicing, via spliceosome"/>
    <property type="evidence" value="ECO:0007669"/>
    <property type="project" value="TreeGrafter"/>
</dbReference>
<keyword evidence="7" id="KW-1185">Reference proteome</keyword>
<feature type="compositionally biased region" description="Acidic residues" evidence="4">
    <location>
        <begin position="428"/>
        <end position="442"/>
    </location>
</feature>
<reference evidence="8 9" key="2">
    <citation type="submission" date="2025-04" db="UniProtKB">
        <authorList>
            <consortium name="RefSeq"/>
        </authorList>
    </citation>
    <scope>IDENTIFICATION</scope>
    <source>
        <tissue evidence="8 9">Leaf</tissue>
    </source>
</reference>
<dbReference type="InterPro" id="IPR018816">
    <property type="entry name" value="Cactin_central"/>
</dbReference>